<feature type="signal peptide" evidence="1">
    <location>
        <begin position="1"/>
        <end position="17"/>
    </location>
</feature>
<dbReference type="EMBL" id="JAWCUA010000003">
    <property type="protein sequence ID" value="MDU0112376.1"/>
    <property type="molecule type" value="Genomic_DNA"/>
</dbReference>
<organism evidence="2 3">
    <name type="scientific">Psychrosphaera aquimarina</name>
    <dbReference type="NCBI Taxonomy" id="2044854"/>
    <lineage>
        <taxon>Bacteria</taxon>
        <taxon>Pseudomonadati</taxon>
        <taxon>Pseudomonadota</taxon>
        <taxon>Gammaproteobacteria</taxon>
        <taxon>Alteromonadales</taxon>
        <taxon>Pseudoalteromonadaceae</taxon>
        <taxon>Psychrosphaera</taxon>
    </lineage>
</organism>
<reference evidence="2 3" key="1">
    <citation type="submission" date="2023-10" db="EMBL/GenBank/DDBJ databases">
        <title>Psychrosphaera aquimaarina strain SW33 isolated from seawater.</title>
        <authorList>
            <person name="Bayburt H."/>
            <person name="Kim J.M."/>
            <person name="Choi B.J."/>
            <person name="Jeon C.O."/>
        </authorList>
    </citation>
    <scope>NUCLEOTIDE SEQUENCE [LARGE SCALE GENOMIC DNA]</scope>
    <source>
        <strain evidence="2 3">KCTC 52743</strain>
    </source>
</reference>
<name>A0ABU3QY68_9GAMM</name>
<protein>
    <recommendedName>
        <fullName evidence="4">SmpA / OmlA family protein</fullName>
    </recommendedName>
</protein>
<keyword evidence="3" id="KW-1185">Reference proteome</keyword>
<comment type="caution">
    <text evidence="2">The sequence shown here is derived from an EMBL/GenBank/DDBJ whole genome shotgun (WGS) entry which is preliminary data.</text>
</comment>
<keyword evidence="1" id="KW-0732">Signal</keyword>
<evidence type="ECO:0000313" key="3">
    <source>
        <dbReference type="Proteomes" id="UP001257914"/>
    </source>
</evidence>
<gene>
    <name evidence="2" type="ORF">RT723_05050</name>
</gene>
<evidence type="ECO:0008006" key="4">
    <source>
        <dbReference type="Google" id="ProtNLM"/>
    </source>
</evidence>
<evidence type="ECO:0000313" key="2">
    <source>
        <dbReference type="EMBL" id="MDU0112376.1"/>
    </source>
</evidence>
<feature type="chain" id="PRO_5046550864" description="SmpA / OmlA family protein" evidence="1">
    <location>
        <begin position="18"/>
        <end position="151"/>
    </location>
</feature>
<accession>A0ABU3QY68</accession>
<sequence length="151" mass="16906">MKTILFLLALFSVSAYATTAKQACDELKPVVKDLQAQAPMDIDYVTTLTGVQVFYVSNICILNYSYVLKTTKFLDDMAKQNELSIDENLAFLKTEDGVAALQGSFDDIAKNSANTNFKDFKKIKGMHILYSYSFDDTEVPSIRATVMENEL</sequence>
<dbReference type="Proteomes" id="UP001257914">
    <property type="component" value="Unassembled WGS sequence"/>
</dbReference>
<evidence type="ECO:0000256" key="1">
    <source>
        <dbReference type="SAM" id="SignalP"/>
    </source>
</evidence>
<proteinExistence type="predicted"/>
<dbReference type="RefSeq" id="WP_315946118.1">
    <property type="nucleotide sequence ID" value="NZ_JAWCUA010000003.1"/>
</dbReference>